<dbReference type="Pfam" id="PF01066">
    <property type="entry name" value="CDP-OH_P_transf"/>
    <property type="match status" value="1"/>
</dbReference>
<proteinExistence type="predicted"/>
<feature type="transmembrane region" description="Helical" evidence="2">
    <location>
        <begin position="127"/>
        <end position="148"/>
    </location>
</feature>
<feature type="compositionally biased region" description="Basic residues" evidence="1">
    <location>
        <begin position="229"/>
        <end position="243"/>
    </location>
</feature>
<evidence type="ECO:0000313" key="3">
    <source>
        <dbReference type="EMBL" id="MXP09128.1"/>
    </source>
</evidence>
<protein>
    <submittedName>
        <fullName evidence="3">CDP-alcohol phosphatidyltransferase family protein</fullName>
    </submittedName>
</protein>
<keyword evidence="3" id="KW-0808">Transferase</keyword>
<dbReference type="GO" id="GO:0016020">
    <property type="term" value="C:membrane"/>
    <property type="evidence" value="ECO:0007669"/>
    <property type="project" value="InterPro"/>
</dbReference>
<name>A0A6I4TZR4_9SPHN</name>
<sequence length="261" mass="28808">MKLSQGKPAKVERIQETLLTRGERKVLDWLCARLPQWVTPDKLTLLAVFAAIGIGFCYAFSSEAPGLLWLAIGLFAMHWFGDSLDGSIARFRKVERPNYGFFIDHSSDMLAGMLILGGLGLSEYVRIEVALLTLAGYYLVSIHTFLLAKVTGQFHLSHGGMGPTEIRVAFILLTLGMIVFGTDVPAWLGFSVWDGIVAACGLLMIGIYVTLTITIGSQLSDEDEERREKKIRKREKKAAKKAAKLAAQQHSTAPADDHEIR</sequence>
<organism evidence="3 4">
    <name type="scientific">Alteriqipengyuania halimionae</name>
    <dbReference type="NCBI Taxonomy" id="1926630"/>
    <lineage>
        <taxon>Bacteria</taxon>
        <taxon>Pseudomonadati</taxon>
        <taxon>Pseudomonadota</taxon>
        <taxon>Alphaproteobacteria</taxon>
        <taxon>Sphingomonadales</taxon>
        <taxon>Erythrobacteraceae</taxon>
        <taxon>Alteriqipengyuania</taxon>
    </lineage>
</organism>
<accession>A0A6I4TZR4</accession>
<comment type="caution">
    <text evidence="3">The sequence shown here is derived from an EMBL/GenBank/DDBJ whole genome shotgun (WGS) entry which is preliminary data.</text>
</comment>
<dbReference type="RefSeq" id="WP_160615717.1">
    <property type="nucleotide sequence ID" value="NZ_WTYR01000001.1"/>
</dbReference>
<feature type="transmembrane region" description="Helical" evidence="2">
    <location>
        <begin position="196"/>
        <end position="219"/>
    </location>
</feature>
<keyword evidence="2" id="KW-0812">Transmembrane</keyword>
<dbReference type="Proteomes" id="UP000429229">
    <property type="component" value="Unassembled WGS sequence"/>
</dbReference>
<dbReference type="InterPro" id="IPR000462">
    <property type="entry name" value="CDP-OH_P_trans"/>
</dbReference>
<evidence type="ECO:0000313" key="4">
    <source>
        <dbReference type="Proteomes" id="UP000429229"/>
    </source>
</evidence>
<reference evidence="3 4" key="1">
    <citation type="submission" date="2019-12" db="EMBL/GenBank/DDBJ databases">
        <title>Genomic-based taxomic classification of the family Erythrobacteraceae.</title>
        <authorList>
            <person name="Xu L."/>
        </authorList>
    </citation>
    <scope>NUCLEOTIDE SEQUENCE [LARGE SCALE GENOMIC DNA]</scope>
    <source>
        <strain evidence="3 4">LMG 29519</strain>
    </source>
</reference>
<evidence type="ECO:0000256" key="2">
    <source>
        <dbReference type="SAM" id="Phobius"/>
    </source>
</evidence>
<feature type="region of interest" description="Disordered" evidence="1">
    <location>
        <begin position="220"/>
        <end position="261"/>
    </location>
</feature>
<dbReference type="OrthoDB" id="116551at2"/>
<dbReference type="Gene3D" id="1.20.120.1760">
    <property type="match status" value="1"/>
</dbReference>
<keyword evidence="4" id="KW-1185">Reference proteome</keyword>
<dbReference type="InterPro" id="IPR043130">
    <property type="entry name" value="CDP-OH_PTrfase_TM_dom"/>
</dbReference>
<evidence type="ECO:0000256" key="1">
    <source>
        <dbReference type="SAM" id="MobiDB-lite"/>
    </source>
</evidence>
<feature type="transmembrane region" description="Helical" evidence="2">
    <location>
        <begin position="168"/>
        <end position="190"/>
    </location>
</feature>
<gene>
    <name evidence="3" type="ORF">GRI68_02915</name>
</gene>
<dbReference type="EMBL" id="WTYR01000001">
    <property type="protein sequence ID" value="MXP09128.1"/>
    <property type="molecule type" value="Genomic_DNA"/>
</dbReference>
<dbReference type="AlphaFoldDB" id="A0A6I4TZR4"/>
<keyword evidence="2" id="KW-0472">Membrane</keyword>
<keyword evidence="2" id="KW-1133">Transmembrane helix</keyword>
<dbReference type="GO" id="GO:0008654">
    <property type="term" value="P:phospholipid biosynthetic process"/>
    <property type="evidence" value="ECO:0007669"/>
    <property type="project" value="InterPro"/>
</dbReference>
<feature type="transmembrane region" description="Helical" evidence="2">
    <location>
        <begin position="43"/>
        <end position="61"/>
    </location>
</feature>
<dbReference type="GO" id="GO:0016780">
    <property type="term" value="F:phosphotransferase activity, for other substituted phosphate groups"/>
    <property type="evidence" value="ECO:0007669"/>
    <property type="project" value="InterPro"/>
</dbReference>